<organism evidence="4 5">
    <name type="scientific">candidate division WOR-1 bacterium RIFOXYC12_FULL_54_18</name>
    <dbReference type="NCBI Taxonomy" id="1802584"/>
    <lineage>
        <taxon>Bacteria</taxon>
        <taxon>Bacillati</taxon>
        <taxon>Saganbacteria</taxon>
    </lineage>
</organism>
<dbReference type="Pfam" id="PF02120">
    <property type="entry name" value="Flg_hook"/>
    <property type="match status" value="1"/>
</dbReference>
<dbReference type="EMBL" id="MEUG01000001">
    <property type="protein sequence ID" value="OGC27662.1"/>
    <property type="molecule type" value="Genomic_DNA"/>
</dbReference>
<evidence type="ECO:0000256" key="2">
    <source>
        <dbReference type="SAM" id="MobiDB-lite"/>
    </source>
</evidence>
<comment type="caution">
    <text evidence="4">The sequence shown here is derived from an EMBL/GenBank/DDBJ whole genome shotgun (WGS) entry which is preliminary data.</text>
</comment>
<dbReference type="CDD" id="cd17470">
    <property type="entry name" value="T3SS_Flik_C"/>
    <property type="match status" value="1"/>
</dbReference>
<gene>
    <name evidence="4" type="ORF">A3K49_01415</name>
</gene>
<feature type="region of interest" description="Disordered" evidence="2">
    <location>
        <begin position="74"/>
        <end position="95"/>
    </location>
</feature>
<protein>
    <recommendedName>
        <fullName evidence="3">Flagellar hook-length control protein-like C-terminal domain-containing protein</fullName>
    </recommendedName>
</protein>
<dbReference type="InterPro" id="IPR021136">
    <property type="entry name" value="Flagellar_hook_control-like_C"/>
</dbReference>
<dbReference type="InterPro" id="IPR038610">
    <property type="entry name" value="FliK-like_C_sf"/>
</dbReference>
<dbReference type="AlphaFoldDB" id="A0A1F4T4H9"/>
<accession>A0A1F4T4H9</accession>
<evidence type="ECO:0000313" key="4">
    <source>
        <dbReference type="EMBL" id="OGC27662.1"/>
    </source>
</evidence>
<reference evidence="4 5" key="1">
    <citation type="journal article" date="2016" name="Nat. Commun.">
        <title>Thousands of microbial genomes shed light on interconnected biogeochemical processes in an aquifer system.</title>
        <authorList>
            <person name="Anantharaman K."/>
            <person name="Brown C.T."/>
            <person name="Hug L.A."/>
            <person name="Sharon I."/>
            <person name="Castelle C.J."/>
            <person name="Probst A.J."/>
            <person name="Thomas B.C."/>
            <person name="Singh A."/>
            <person name="Wilkins M.J."/>
            <person name="Karaoz U."/>
            <person name="Brodie E.L."/>
            <person name="Williams K.H."/>
            <person name="Hubbard S.S."/>
            <person name="Banfield J.F."/>
        </authorList>
    </citation>
    <scope>NUCLEOTIDE SEQUENCE [LARGE SCALE GENOMIC DNA]</scope>
</reference>
<name>A0A1F4T4H9_UNCSA</name>
<evidence type="ECO:0000259" key="3">
    <source>
        <dbReference type="Pfam" id="PF02120"/>
    </source>
</evidence>
<evidence type="ECO:0000313" key="5">
    <source>
        <dbReference type="Proteomes" id="UP000178602"/>
    </source>
</evidence>
<proteinExistence type="predicted"/>
<evidence type="ECO:0000256" key="1">
    <source>
        <dbReference type="SAM" id="Coils"/>
    </source>
</evidence>
<feature type="coiled-coil region" evidence="1">
    <location>
        <begin position="211"/>
        <end position="242"/>
    </location>
</feature>
<keyword evidence="1" id="KW-0175">Coiled coil</keyword>
<dbReference type="Gene3D" id="3.30.750.140">
    <property type="match status" value="1"/>
</dbReference>
<dbReference type="Proteomes" id="UP000178602">
    <property type="component" value="Unassembled WGS sequence"/>
</dbReference>
<feature type="domain" description="Flagellar hook-length control protein-like C-terminal" evidence="3">
    <location>
        <begin position="169"/>
        <end position="244"/>
    </location>
</feature>
<feature type="compositionally biased region" description="Basic and acidic residues" evidence="2">
    <location>
        <begin position="74"/>
        <end position="84"/>
    </location>
</feature>
<sequence>MLGGEAMTIQLQQIDGAESATLNTSLINQPNSDDTFEEKLKKARLGLPYSPFAQIPNMFGYMPASENYFSDKGEALDRSSRTDESAASYDKQTSKQVQANFNQPLRAEAIETSLAPRQMNAASLRDMLLKTDWLVPNLEASQQFYQAFLAGKLQPNFDLQSLVDQIADQLAVVKSKGKTELSLTLKPPELGNILLTLSYHQGLVSVQIMAQAEAKRLIEDSREDLEAALKKAHINFDEIEIKEVERHGRNV</sequence>